<feature type="non-terminal residue" evidence="1">
    <location>
        <position position="1"/>
    </location>
</feature>
<evidence type="ECO:0000313" key="1">
    <source>
        <dbReference type="EMBL" id="KKL65165.1"/>
    </source>
</evidence>
<proteinExistence type="predicted"/>
<organism evidence="1">
    <name type="scientific">marine sediment metagenome</name>
    <dbReference type="NCBI Taxonomy" id="412755"/>
    <lineage>
        <taxon>unclassified sequences</taxon>
        <taxon>metagenomes</taxon>
        <taxon>ecological metagenomes</taxon>
    </lineage>
</organism>
<protein>
    <submittedName>
        <fullName evidence="1">Uncharacterized protein</fullName>
    </submittedName>
</protein>
<comment type="caution">
    <text evidence="1">The sequence shown here is derived from an EMBL/GenBank/DDBJ whole genome shotgun (WGS) entry which is preliminary data.</text>
</comment>
<sequence>DNGTIRLIVLSDQPYGIMKDTECSYHAQFFVNGSEVLPNSVTPLILATDPVNPNYHDNVVLWQYGTLCRRRVRLIEGRYRERWLIDNNPNGRVEIRHNKTGALRVNLGSAYDVNGNPLQVTVIGDSEIIEASEFNRPDIVFPVDIRLSLTVYPDAHIETSTVDGGTGGGDVEDTWANIRVAVGSFSRDDNDFDSPVTLNCGFVADTWKNNRRLLLLLDTSPLTSAAVLLATTLSTFGRVKLDAGTPITPNVNVYSSNPDTNIAIIDSDHDDMGTTPYADTPITFAGYNLGTPGSANDMAFNSAGLGAISLTDITKLSLRNANYDVGVSTPTWTSVTQHYISTWCAEKGAGYKPKLVVTYVLSGGASQSASQSALISEIIS</sequence>
<name>A0A0F9G6J3_9ZZZZ</name>
<reference evidence="1" key="1">
    <citation type="journal article" date="2015" name="Nature">
        <title>Complex archaea that bridge the gap between prokaryotes and eukaryotes.</title>
        <authorList>
            <person name="Spang A."/>
            <person name="Saw J.H."/>
            <person name="Jorgensen S.L."/>
            <person name="Zaremba-Niedzwiedzka K."/>
            <person name="Martijn J."/>
            <person name="Lind A.E."/>
            <person name="van Eijk R."/>
            <person name="Schleper C."/>
            <person name="Guy L."/>
            <person name="Ettema T.J."/>
        </authorList>
    </citation>
    <scope>NUCLEOTIDE SEQUENCE</scope>
</reference>
<accession>A0A0F9G6J3</accession>
<dbReference type="AlphaFoldDB" id="A0A0F9G6J3"/>
<dbReference type="EMBL" id="LAZR01027621">
    <property type="protein sequence ID" value="KKL65165.1"/>
    <property type="molecule type" value="Genomic_DNA"/>
</dbReference>
<gene>
    <name evidence="1" type="ORF">LCGC14_2157700</name>
</gene>